<dbReference type="InterPro" id="IPR010033">
    <property type="entry name" value="HAD_SF_ppase_IIIC"/>
</dbReference>
<evidence type="ECO:0008006" key="3">
    <source>
        <dbReference type="Google" id="ProtNLM"/>
    </source>
</evidence>
<evidence type="ECO:0000313" key="1">
    <source>
        <dbReference type="EMBL" id="ODQ67447.1"/>
    </source>
</evidence>
<dbReference type="STRING" id="857566.A0A1E3PRH6"/>
<dbReference type="SFLD" id="SFLDS00003">
    <property type="entry name" value="Haloacid_Dehalogenase"/>
    <property type="match status" value="1"/>
</dbReference>
<name>A0A1E3PRH6_9ASCO</name>
<accession>A0A1E3PRH6</accession>
<gene>
    <name evidence="1" type="ORF">NADFUDRAFT_45545</name>
</gene>
<reference evidence="1 2" key="1">
    <citation type="journal article" date="2016" name="Proc. Natl. Acad. Sci. U.S.A.">
        <title>Comparative genomics of biotechnologically important yeasts.</title>
        <authorList>
            <person name="Riley R."/>
            <person name="Haridas S."/>
            <person name="Wolfe K.H."/>
            <person name="Lopes M.R."/>
            <person name="Hittinger C.T."/>
            <person name="Goeker M."/>
            <person name="Salamov A.A."/>
            <person name="Wisecaver J.H."/>
            <person name="Long T.M."/>
            <person name="Calvey C.H."/>
            <person name="Aerts A.L."/>
            <person name="Barry K.W."/>
            <person name="Choi C."/>
            <person name="Clum A."/>
            <person name="Coughlan A.Y."/>
            <person name="Deshpande S."/>
            <person name="Douglass A.P."/>
            <person name="Hanson S.J."/>
            <person name="Klenk H.-P."/>
            <person name="LaButti K.M."/>
            <person name="Lapidus A."/>
            <person name="Lindquist E.A."/>
            <person name="Lipzen A.M."/>
            <person name="Meier-Kolthoff J.P."/>
            <person name="Ohm R.A."/>
            <person name="Otillar R.P."/>
            <person name="Pangilinan J.L."/>
            <person name="Peng Y."/>
            <person name="Rokas A."/>
            <person name="Rosa C.A."/>
            <person name="Scheuner C."/>
            <person name="Sibirny A.A."/>
            <person name="Slot J.C."/>
            <person name="Stielow J.B."/>
            <person name="Sun H."/>
            <person name="Kurtzman C.P."/>
            <person name="Blackwell M."/>
            <person name="Grigoriev I.V."/>
            <person name="Jeffries T.W."/>
        </authorList>
    </citation>
    <scope>NUCLEOTIDE SEQUENCE [LARGE SCALE GENOMIC DNA]</scope>
    <source>
        <strain evidence="1 2">DSM 6958</strain>
    </source>
</reference>
<proteinExistence type="predicted"/>
<dbReference type="SUPFAM" id="SSF56784">
    <property type="entry name" value="HAD-like"/>
    <property type="match status" value="1"/>
</dbReference>
<dbReference type="EMBL" id="KV454407">
    <property type="protein sequence ID" value="ODQ67447.1"/>
    <property type="molecule type" value="Genomic_DNA"/>
</dbReference>
<dbReference type="GO" id="GO:0003993">
    <property type="term" value="F:acid phosphatase activity"/>
    <property type="evidence" value="ECO:0007669"/>
    <property type="project" value="TreeGrafter"/>
</dbReference>
<dbReference type="AlphaFoldDB" id="A0A1E3PRH6"/>
<dbReference type="Pfam" id="PF12689">
    <property type="entry name" value="Acid_PPase"/>
    <property type="match status" value="2"/>
</dbReference>
<dbReference type="Gene3D" id="3.40.50.1000">
    <property type="entry name" value="HAD superfamily/HAD-like"/>
    <property type="match status" value="1"/>
</dbReference>
<dbReference type="NCBIfam" id="TIGR01681">
    <property type="entry name" value="HAD-SF-IIIC"/>
    <property type="match status" value="1"/>
</dbReference>
<protein>
    <recommendedName>
        <fullName evidence="3">Magnesium-dependent phosphatase-1</fullName>
    </recommendedName>
</protein>
<evidence type="ECO:0000313" key="2">
    <source>
        <dbReference type="Proteomes" id="UP000095009"/>
    </source>
</evidence>
<dbReference type="SFLD" id="SFLDG01129">
    <property type="entry name" value="C1.5:_HAD__Beta-PGM__Phosphata"/>
    <property type="match status" value="1"/>
</dbReference>
<dbReference type="Proteomes" id="UP000095009">
    <property type="component" value="Unassembled WGS sequence"/>
</dbReference>
<dbReference type="InterPro" id="IPR010036">
    <property type="entry name" value="MDP_1_eu_arc"/>
</dbReference>
<keyword evidence="2" id="KW-1185">Reference proteome</keyword>
<sequence>MVLPHTKIYDHPHHKTLDNTNLPLPKVVVLDLDYTLWPCWCDTHVATPIRGLAASDSVDPQHNLLDSKNTKKSLRKARRTAKASLKSLPAESATSDIYTSILDADHNIWEFYPEVPAILGFLKSKQVKIITASRTCTPKLAQKMLKLLHIPLYPNQHDDLLEHQSPEFAPAWDLIDHSEWGTGSKISHFQNLQRHLLTEDDNNNESSWKFTDMIFFDDEYRNIDVQHNLGVVFNLVTEARGLNWDELMRAMQSWWALNGH</sequence>
<organism evidence="1 2">
    <name type="scientific">Nadsonia fulvescens var. elongata DSM 6958</name>
    <dbReference type="NCBI Taxonomy" id="857566"/>
    <lineage>
        <taxon>Eukaryota</taxon>
        <taxon>Fungi</taxon>
        <taxon>Dikarya</taxon>
        <taxon>Ascomycota</taxon>
        <taxon>Saccharomycotina</taxon>
        <taxon>Dipodascomycetes</taxon>
        <taxon>Dipodascales</taxon>
        <taxon>Dipodascales incertae sedis</taxon>
        <taxon>Nadsonia</taxon>
    </lineage>
</organism>
<dbReference type="InterPro" id="IPR023214">
    <property type="entry name" value="HAD_sf"/>
</dbReference>
<dbReference type="PANTHER" id="PTHR17901:SF14">
    <property type="entry name" value="MAGNESIUM-DEPENDENT PHOSPHATASE 1"/>
    <property type="match status" value="1"/>
</dbReference>
<dbReference type="OrthoDB" id="2865258at2759"/>
<dbReference type="InterPro" id="IPR036412">
    <property type="entry name" value="HAD-like_sf"/>
</dbReference>
<dbReference type="SFLD" id="SFLDG01131">
    <property type="entry name" value="C1.5.2:_MDP_Like"/>
    <property type="match status" value="1"/>
</dbReference>
<dbReference type="PANTHER" id="PTHR17901">
    <property type="entry name" value="MAGNESIUM-DEPENDENT PHOSPHATASE 1 MDP1"/>
    <property type="match status" value="1"/>
</dbReference>